<gene>
    <name evidence="1" type="ORF">I312_02309</name>
</gene>
<name>A0A0D0UJX2_CRYGA</name>
<dbReference type="EMBL" id="KN847977">
    <property type="protein sequence ID" value="KIR48463.1"/>
    <property type="molecule type" value="Genomic_DNA"/>
</dbReference>
<proteinExistence type="predicted"/>
<protein>
    <submittedName>
        <fullName evidence="1">Uncharacterized protein</fullName>
    </submittedName>
</protein>
<evidence type="ECO:0000313" key="1">
    <source>
        <dbReference type="EMBL" id="KIR48463.1"/>
    </source>
</evidence>
<reference evidence="1" key="1">
    <citation type="submission" date="2015-01" db="EMBL/GenBank/DDBJ databases">
        <title>The Genome Sequence of Cryptococcus gattii CA1280.</title>
        <authorList>
            <consortium name="The Broad Institute Genomics Platform"/>
            <person name="Cuomo C."/>
            <person name="Litvintseva A."/>
            <person name="Chen Y."/>
            <person name="Heitman J."/>
            <person name="Sun S."/>
            <person name="Springer D."/>
            <person name="Dromer F."/>
            <person name="Young S."/>
            <person name="Zeng Q."/>
            <person name="Gargeya S."/>
            <person name="Abouelleil A."/>
            <person name="Alvarado L."/>
            <person name="Chapman S.B."/>
            <person name="Gainer-Dewar J."/>
            <person name="Goldberg J."/>
            <person name="Griggs A."/>
            <person name="Gujja S."/>
            <person name="Hansen M."/>
            <person name="Howarth C."/>
            <person name="Imamovic A."/>
            <person name="Larimer J."/>
            <person name="Murphy C."/>
            <person name="Naylor J."/>
            <person name="Pearson M."/>
            <person name="Priest M."/>
            <person name="Roberts A."/>
            <person name="Saif S."/>
            <person name="Shea T."/>
            <person name="Sykes S."/>
            <person name="Wortman J."/>
            <person name="Nusbaum C."/>
            <person name="Birren B."/>
        </authorList>
    </citation>
    <scope>NUCLEOTIDE SEQUENCE [LARGE SCALE GENOMIC DNA]</scope>
    <source>
        <strain evidence="1">CA1280</strain>
    </source>
</reference>
<dbReference type="AlphaFoldDB" id="A0A0D0UJX2"/>
<dbReference type="HOGENOM" id="CLU_1547508_0_0_1"/>
<sequence>MDLYIYARYYKLNDIIVSTSLSAPNSFYLGINLSATLNVASVFWSIHQATLLLPCQALLPAPQLSPPLTLTDMSEQGSGSELNTQQSLMLFGRLQAYSYLSLYVHPQKYYNITHCRSEFNIDLINHMTERAEVRFTISFLSSTIAETIIAHMEDDACTWKNNFEAFADFPEAG</sequence>
<accession>A0A0D0UJX2</accession>
<organism evidence="1">
    <name type="scientific">Cryptococcus bacillisporus CA1280</name>
    <dbReference type="NCBI Taxonomy" id="1296109"/>
    <lineage>
        <taxon>Eukaryota</taxon>
        <taxon>Fungi</taxon>
        <taxon>Dikarya</taxon>
        <taxon>Basidiomycota</taxon>
        <taxon>Agaricomycotina</taxon>
        <taxon>Tremellomycetes</taxon>
        <taxon>Tremellales</taxon>
        <taxon>Cryptococcaceae</taxon>
        <taxon>Cryptococcus</taxon>
        <taxon>Cryptococcus gattii species complex</taxon>
    </lineage>
</organism>